<evidence type="ECO:0000313" key="2">
    <source>
        <dbReference type="Proteomes" id="UP000504638"/>
    </source>
</evidence>
<proteinExistence type="predicted"/>
<name>A0A6G1G0A8_9PEZI</name>
<dbReference type="OrthoDB" id="21502at2759"/>
<dbReference type="EMBL" id="ML975161">
    <property type="protein sequence ID" value="KAF1811547.1"/>
    <property type="molecule type" value="Genomic_DNA"/>
</dbReference>
<protein>
    <submittedName>
        <fullName evidence="1 3">Uncharacterized protein</fullName>
    </submittedName>
</protein>
<reference evidence="3" key="3">
    <citation type="submission" date="2025-04" db="UniProtKB">
        <authorList>
            <consortium name="RefSeq"/>
        </authorList>
    </citation>
    <scope>IDENTIFICATION</scope>
    <source>
        <strain evidence="3">CBS 781.70</strain>
    </source>
</reference>
<evidence type="ECO:0000313" key="1">
    <source>
        <dbReference type="EMBL" id="KAF1811547.1"/>
    </source>
</evidence>
<gene>
    <name evidence="1 3" type="ORF">P152DRAFT_399021</name>
</gene>
<keyword evidence="2" id="KW-1185">Reference proteome</keyword>
<sequence length="90" mass="10220">MVIPWTLRFNDVLDTEKPHASLSRLLKIGDWRKAGSRLQLQENGELEIHVLGSFTTERPAVSYTKQPFDTDIEDHPLAKSLHKATESPPI</sequence>
<reference evidence="3" key="2">
    <citation type="submission" date="2020-04" db="EMBL/GenBank/DDBJ databases">
        <authorList>
            <consortium name="NCBI Genome Project"/>
        </authorList>
    </citation>
    <scope>NUCLEOTIDE SEQUENCE</scope>
    <source>
        <strain evidence="3">CBS 781.70</strain>
    </source>
</reference>
<reference evidence="1 3" key="1">
    <citation type="submission" date="2020-01" db="EMBL/GenBank/DDBJ databases">
        <authorList>
            <consortium name="DOE Joint Genome Institute"/>
            <person name="Haridas S."/>
            <person name="Albert R."/>
            <person name="Binder M."/>
            <person name="Bloem J."/>
            <person name="Labutti K."/>
            <person name="Salamov A."/>
            <person name="Andreopoulos B."/>
            <person name="Baker S.E."/>
            <person name="Barry K."/>
            <person name="Bills G."/>
            <person name="Bluhm B.H."/>
            <person name="Cannon C."/>
            <person name="Castanera R."/>
            <person name="Culley D.E."/>
            <person name="Daum C."/>
            <person name="Ezra D."/>
            <person name="Gonzalez J.B."/>
            <person name="Henrissat B."/>
            <person name="Kuo A."/>
            <person name="Liang C."/>
            <person name="Lipzen A."/>
            <person name="Lutzoni F."/>
            <person name="Magnuson J."/>
            <person name="Mondo S."/>
            <person name="Nolan M."/>
            <person name="Ohm R."/>
            <person name="Pangilinan J."/>
            <person name="Park H.-J."/>
            <person name="Ramirez L."/>
            <person name="Alfaro M."/>
            <person name="Sun H."/>
            <person name="Tritt A."/>
            <person name="Yoshinaga Y."/>
            <person name="Zwiers L.-H."/>
            <person name="Turgeon B.G."/>
            <person name="Goodwin S.B."/>
            <person name="Spatafora J.W."/>
            <person name="Crous P.W."/>
            <person name="Grigoriev I.V."/>
        </authorList>
    </citation>
    <scope>NUCLEOTIDE SEQUENCE</scope>
    <source>
        <strain evidence="1 3">CBS 781.70</strain>
    </source>
</reference>
<accession>A0A6G1G0A8</accession>
<organism evidence="1">
    <name type="scientific">Eremomyces bilateralis CBS 781.70</name>
    <dbReference type="NCBI Taxonomy" id="1392243"/>
    <lineage>
        <taxon>Eukaryota</taxon>
        <taxon>Fungi</taxon>
        <taxon>Dikarya</taxon>
        <taxon>Ascomycota</taxon>
        <taxon>Pezizomycotina</taxon>
        <taxon>Dothideomycetes</taxon>
        <taxon>Dothideomycetes incertae sedis</taxon>
        <taxon>Eremomycetales</taxon>
        <taxon>Eremomycetaceae</taxon>
        <taxon>Eremomyces</taxon>
    </lineage>
</organism>
<evidence type="ECO:0000313" key="3">
    <source>
        <dbReference type="RefSeq" id="XP_033533178.1"/>
    </source>
</evidence>
<dbReference type="AlphaFoldDB" id="A0A6G1G0A8"/>
<dbReference type="GeneID" id="54417069"/>
<dbReference type="Proteomes" id="UP000504638">
    <property type="component" value="Unplaced"/>
</dbReference>
<dbReference type="RefSeq" id="XP_033533178.1">
    <property type="nucleotide sequence ID" value="XM_033676499.1"/>
</dbReference>